<sequence>MNLDTYTPKTQAFLVDVHYSNGKLAGQSRVVSCPFCGNEHTHGTSLGHRTPHCLPHTVQRGRLKISDAHKNPGYELCEPSDDVDWGLERVYAQLWVTRARYRRLSAEHDRMDPWTAREKHAKKKLREEIDGIASVLGAAGVGL</sequence>
<comment type="caution">
    <text evidence="1">The sequence shown here is derived from an EMBL/GenBank/DDBJ whole genome shotgun (WGS) entry which is preliminary data.</text>
</comment>
<reference evidence="2" key="1">
    <citation type="journal article" date="2019" name="Int. J. Syst. Evol. Microbiol.">
        <title>The Global Catalogue of Microorganisms (GCM) 10K type strain sequencing project: providing services to taxonomists for standard genome sequencing and annotation.</title>
        <authorList>
            <consortium name="The Broad Institute Genomics Platform"/>
            <consortium name="The Broad Institute Genome Sequencing Center for Infectious Disease"/>
            <person name="Wu L."/>
            <person name="Ma J."/>
        </authorList>
    </citation>
    <scope>NUCLEOTIDE SEQUENCE [LARGE SCALE GENOMIC DNA]</scope>
    <source>
        <strain evidence="2">CGMCC 1.13681</strain>
    </source>
</reference>
<keyword evidence="2" id="KW-1185">Reference proteome</keyword>
<dbReference type="EMBL" id="JBHSZO010000037">
    <property type="protein sequence ID" value="MFC7220572.1"/>
    <property type="molecule type" value="Genomic_DNA"/>
</dbReference>
<accession>A0ABW2GNT0</accession>
<protein>
    <submittedName>
        <fullName evidence="1">Uncharacterized protein</fullName>
    </submittedName>
</protein>
<organism evidence="1 2">
    <name type="scientific">Streptomyces polyrhachis</name>
    <dbReference type="NCBI Taxonomy" id="1282885"/>
    <lineage>
        <taxon>Bacteria</taxon>
        <taxon>Bacillati</taxon>
        <taxon>Actinomycetota</taxon>
        <taxon>Actinomycetes</taxon>
        <taxon>Kitasatosporales</taxon>
        <taxon>Streptomycetaceae</taxon>
        <taxon>Streptomyces</taxon>
    </lineage>
</organism>
<dbReference type="RefSeq" id="WP_386417335.1">
    <property type="nucleotide sequence ID" value="NZ_JBHSZO010000037.1"/>
</dbReference>
<dbReference type="Proteomes" id="UP001596413">
    <property type="component" value="Unassembled WGS sequence"/>
</dbReference>
<name>A0ABW2GNT0_9ACTN</name>
<proteinExistence type="predicted"/>
<evidence type="ECO:0000313" key="1">
    <source>
        <dbReference type="EMBL" id="MFC7220572.1"/>
    </source>
</evidence>
<gene>
    <name evidence="1" type="ORF">ACFQLX_20765</name>
</gene>
<evidence type="ECO:0000313" key="2">
    <source>
        <dbReference type="Proteomes" id="UP001596413"/>
    </source>
</evidence>